<dbReference type="VEuPathDB" id="TriTrypDB:LDHU3_14.1700"/>
<evidence type="ECO:0000313" key="5">
    <source>
        <dbReference type="EMBL" id="CBZ32794.1"/>
    </source>
</evidence>
<evidence type="ECO:0000313" key="9">
    <source>
        <dbReference type="Proteomes" id="UP000318447"/>
    </source>
</evidence>
<organism evidence="4 8">
    <name type="scientific">Leishmania donovani</name>
    <dbReference type="NCBI Taxonomy" id="5661"/>
    <lineage>
        <taxon>Eukaryota</taxon>
        <taxon>Discoba</taxon>
        <taxon>Euglenozoa</taxon>
        <taxon>Kinetoplastea</taxon>
        <taxon>Metakinetoplastina</taxon>
        <taxon>Trypanosomatida</taxon>
        <taxon>Trypanosomatidae</taxon>
        <taxon>Leishmaniinae</taxon>
        <taxon>Leishmania</taxon>
    </lineage>
</organism>
<dbReference type="AlphaFoldDB" id="A0A3S7WT63"/>
<reference evidence="4 8" key="4">
    <citation type="journal article" date="2018" name="Sci. Rep.">
        <title>A complete Leishmania donovani reference genome identifies novel genetic variations associated with virulence.</title>
        <authorList>
            <person name="Lypaczewski P."/>
            <person name="Hoshizaki J."/>
            <person name="Zhang W.-W."/>
            <person name="McCall L.-I."/>
            <person name="Torcivia-Rodriguez J."/>
            <person name="Simonyan V."/>
            <person name="Kaur A."/>
            <person name="Dewar K."/>
            <person name="Matlashewski G."/>
        </authorList>
    </citation>
    <scope>NUCLEOTIDE SEQUENCE [LARGE SCALE GENOMIC DNA]</scope>
    <source>
        <strain evidence="4 8">LdCL</strain>
    </source>
</reference>
<evidence type="ECO:0000259" key="3">
    <source>
        <dbReference type="Pfam" id="PF03807"/>
    </source>
</evidence>
<dbReference type="PANTHER" id="PTHR11645:SF58">
    <property type="entry name" value="NADP-DEPENDENT OXIDOREDUCTASE DOMAIN-CONTAINING PROTEIN 1"/>
    <property type="match status" value="1"/>
</dbReference>
<accession>A0A3S7WT63</accession>
<dbReference type="KEGG" id="ldo:LDBPK_141360"/>
<evidence type="ECO:0000313" key="6">
    <source>
        <dbReference type="EMBL" id="TPP46318.1"/>
    </source>
</evidence>
<reference evidence="5" key="2">
    <citation type="submission" date="2011-01" db="EMBL/GenBank/DDBJ databases">
        <authorList>
            <person name="Zhao B.P."/>
            <person name="Ren Z.A."/>
            <person name="Li C.D."/>
        </authorList>
    </citation>
    <scope>NUCLEOTIDE SEQUENCE</scope>
    <source>
        <strain evidence="5">BPK282A1</strain>
    </source>
</reference>
<feature type="compositionally biased region" description="Polar residues" evidence="2">
    <location>
        <begin position="213"/>
        <end position="225"/>
    </location>
</feature>
<reference evidence="7" key="3">
    <citation type="submission" date="2011-02" db="EMBL/GenBank/DDBJ databases">
        <title>Whole genome sequencing of Leishmania donovani clinical lines reveals dynamic variation related to drug resistance.</title>
        <authorList>
            <person name="Downing T."/>
            <person name="Imamura H."/>
            <person name="Sanders M."/>
            <person name="Decuypere S."/>
            <person name="Hertz-Fowler C."/>
            <person name="Clark T.G."/>
            <person name="Rijal S."/>
            <person name="Sundar S."/>
            <person name="Quail M.A."/>
            <person name="De Doncker S."/>
            <person name="Maes I."/>
            <person name="Vanaerschot M."/>
            <person name="Stark O."/>
            <person name="Schonian G."/>
            <person name="Dujardin J.C."/>
            <person name="Berriman M."/>
        </authorList>
    </citation>
    <scope>NUCLEOTIDE SEQUENCE [LARGE SCALE GENOMIC DNA]</scope>
    <source>
        <strain evidence="7">BPK282A1</strain>
    </source>
</reference>
<reference evidence="9" key="5">
    <citation type="submission" date="2019-02" db="EMBL/GenBank/DDBJ databases">
        <title>FDA dAtabase for Regulatory Grade micrObial Sequences (FDA-ARGOS): Supporting development and validation of Infectious Disease Dx tests.</title>
        <authorList>
            <person name="Duncan R."/>
            <person name="Fisher C."/>
            <person name="Tallon L."/>
            <person name="Sadzewicz L."/>
            <person name="Sengamalay N."/>
            <person name="Ott S."/>
            <person name="Godinez A."/>
            <person name="Nagaraj S."/>
            <person name="Vavikolanu K."/>
            <person name="Nadendla S."/>
            <person name="Aluvathingal J."/>
            <person name="Sichtig H."/>
        </authorList>
    </citation>
    <scope>NUCLEOTIDE SEQUENCE [LARGE SCALE GENOMIC DNA]</scope>
    <source>
        <strain evidence="9">FDAARGOS_361</strain>
    </source>
</reference>
<dbReference type="GO" id="GO:0004735">
    <property type="term" value="F:pyrroline-5-carboxylate reductase activity"/>
    <property type="evidence" value="ECO:0007669"/>
    <property type="project" value="TreeGrafter"/>
</dbReference>
<reference evidence="5 7" key="1">
    <citation type="journal article" date="2011" name="Genome Res.">
        <title>Whole genome sequencing of multiple Leishmania donovani clinical isolates provides insights into population structure and mechanisms of drug resistance.</title>
        <authorList>
            <person name="Downing T."/>
            <person name="Imamura H."/>
            <person name="Decuypere S."/>
            <person name="Clark T.G."/>
            <person name="Coombs G.H."/>
            <person name="Cotton J.A."/>
            <person name="Hilley J.D."/>
            <person name="de Doncker S."/>
            <person name="Maes I."/>
            <person name="Mottram J.C."/>
            <person name="Quail M.A."/>
            <person name="Rijal S."/>
            <person name="Sanders M."/>
            <person name="Schonian G."/>
            <person name="Stark O."/>
            <person name="Sundar S."/>
            <person name="Vanaerschot M."/>
            <person name="Hertz-Fowler C."/>
            <person name="Dujardin J.C."/>
            <person name="Berriman M."/>
        </authorList>
    </citation>
    <scope>NUCLEOTIDE SEQUENCE [LARGE SCALE GENOMIC DNA]</scope>
    <source>
        <strain evidence="5 7">BPK282A1</strain>
    </source>
</reference>
<dbReference type="OMA" id="GGTCCEL"/>
<feature type="region of interest" description="Disordered" evidence="2">
    <location>
        <begin position="213"/>
        <end position="237"/>
    </location>
</feature>
<dbReference type="PANTHER" id="PTHR11645">
    <property type="entry name" value="PYRROLINE-5-CARBOXYLATE REDUCTASE"/>
    <property type="match status" value="1"/>
</dbReference>
<dbReference type="EMBL" id="FR799601">
    <property type="protein sequence ID" value="CBZ32794.1"/>
    <property type="molecule type" value="Genomic_DNA"/>
</dbReference>
<dbReference type="Proteomes" id="UP000318447">
    <property type="component" value="Unassembled WGS sequence"/>
</dbReference>
<dbReference type="VEuPathDB" id="TriTrypDB:LdCL_140019500"/>
<evidence type="ECO:0000313" key="8">
    <source>
        <dbReference type="Proteomes" id="UP000274082"/>
    </source>
</evidence>
<evidence type="ECO:0000313" key="4">
    <source>
        <dbReference type="EMBL" id="AYU77387.1"/>
    </source>
</evidence>
<gene>
    <name evidence="6" type="ORF">CGC21_5085</name>
    <name evidence="5" type="ORF">LDBPK_141360</name>
    <name evidence="4" type="ORF">LdCL_140019500</name>
</gene>
<dbReference type="SUPFAM" id="SSF51735">
    <property type="entry name" value="NAD(P)-binding Rossmann-fold domains"/>
    <property type="match status" value="1"/>
</dbReference>
<reference evidence="6" key="6">
    <citation type="submission" date="2019-02" db="EMBL/GenBank/DDBJ databases">
        <title>FDA dAtabase for Regulatory Grade micrObial Sequences (FDA-ARGOS): Supporting development and validation of Infectious Disease Dx tests.</title>
        <authorList>
            <person name="Duncan R."/>
            <person name="Fisher C."/>
            <person name="Tallon L.J."/>
            <person name="Sadzewicz L."/>
            <person name="Sengamalay N."/>
            <person name="Ott S."/>
            <person name="Godinez A."/>
            <person name="Nagaraj S."/>
            <person name="Nadendla S."/>
            <person name="Sichtig H."/>
        </authorList>
    </citation>
    <scope>NUCLEOTIDE SEQUENCE</scope>
    <source>
        <strain evidence="6">FDAARGOS_361</strain>
    </source>
</reference>
<dbReference type="InterPro" id="IPR028939">
    <property type="entry name" value="P5C_Rdtase_cat_N"/>
</dbReference>
<dbReference type="Pfam" id="PF03807">
    <property type="entry name" value="F420_oxidored"/>
    <property type="match status" value="1"/>
</dbReference>
<name>A0A3S7WT63_LEIDO</name>
<sequence>MYTDCALLLNTVLSESGCTDASLQDTAETVPLVYRTLAEHSYCLLYVVSVAKALLHEDDAAFAHLARAQAQRQKTAAETLSTPAPPVPFAFPSPIPPLAPSDSLDMHLTIIGGGTCCELMLRLICGHGCAGGGRGAGIFCGTTTRDPLVHPSHITVITRQPERLARYADLGVHCLARHHGRQAVERSDVVVLTCPPAQLQEVARDLFTSASMETATSAGPSQNKVAATASSPSLPSSGAATPLLRSNAVLLFCMAGVPVRKVAQAFQHSSLDLIFTPSLHTLSTHFPCAAPSNDGDEPSTTACCSVYSPTKGPPLPAQIPKTSQECDKSLEEHSIEEAGQCFTAAMAAYRSARLFEMHSSTSFLRPAVLQQAAKSAATGAAAAREATCSRVPPLPGGTSYPAAAAPPRLTDFTAGRHPSTCPTLAEYLDLWRVVKAYVKATFAEEALKLARARGSAGGGSRRRRGNVGTGDSYGGLVSVVLPDTTSKRHCKSEPGEVEAELLPALILLPAAQTKVLWDAWWGNSGRGGLLSRSDAAPPLPPSVTDVTGMWLCRVYTSAASLKASLDDQFRHLLGACTR</sequence>
<feature type="domain" description="Pyrroline-5-carboxylate reductase catalytic N-terminal" evidence="3">
    <location>
        <begin position="132"/>
        <end position="208"/>
    </location>
</feature>
<dbReference type="Proteomes" id="UP000008980">
    <property type="component" value="Chromosome 14"/>
</dbReference>
<evidence type="ECO:0000256" key="1">
    <source>
        <dbReference type="ARBA" id="ARBA00005525"/>
    </source>
</evidence>
<evidence type="ECO:0000256" key="2">
    <source>
        <dbReference type="SAM" id="MobiDB-lite"/>
    </source>
</evidence>
<dbReference type="Proteomes" id="UP000274082">
    <property type="component" value="Chromosome 14"/>
</dbReference>
<dbReference type="OrthoDB" id="248224at2759"/>
<protein>
    <submittedName>
        <fullName evidence="6">NADP oxidoreductase coenzyme F420-dependent family protein</fullName>
    </submittedName>
    <submittedName>
        <fullName evidence="4">NADP oxidoreductase coenzyme F420-dependent, putative</fullName>
    </submittedName>
</protein>
<dbReference type="GeneID" id="13391133"/>
<dbReference type="EMBL" id="CP029513">
    <property type="protein sequence ID" value="AYU77387.1"/>
    <property type="molecule type" value="Genomic_DNA"/>
</dbReference>
<dbReference type="EMBL" id="RHLC01000026">
    <property type="protein sequence ID" value="TPP46318.1"/>
    <property type="molecule type" value="Genomic_DNA"/>
</dbReference>
<keyword evidence="8" id="KW-1185">Reference proteome</keyword>
<feature type="compositionally biased region" description="Low complexity" evidence="2">
    <location>
        <begin position="226"/>
        <end position="237"/>
    </location>
</feature>
<comment type="similarity">
    <text evidence="1">Belongs to the pyrroline-5-carboxylate reductase family.</text>
</comment>
<evidence type="ECO:0000313" key="7">
    <source>
        <dbReference type="Proteomes" id="UP000008980"/>
    </source>
</evidence>
<dbReference type="RefSeq" id="XP_003859503.1">
    <property type="nucleotide sequence ID" value="XM_003859455.1"/>
</dbReference>
<proteinExistence type="inferred from homology"/>
<accession>E9BC18</accession>
<dbReference type="VEuPathDB" id="TriTrypDB:LdBPK_141360.1"/>
<dbReference type="GO" id="GO:0055129">
    <property type="term" value="P:L-proline biosynthetic process"/>
    <property type="evidence" value="ECO:0007669"/>
    <property type="project" value="TreeGrafter"/>
</dbReference>
<dbReference type="Gene3D" id="3.40.50.720">
    <property type="entry name" value="NAD(P)-binding Rossmann-like Domain"/>
    <property type="match status" value="1"/>
</dbReference>
<dbReference type="InterPro" id="IPR036291">
    <property type="entry name" value="NAD(P)-bd_dom_sf"/>
</dbReference>